<proteinExistence type="predicted"/>
<gene>
    <name evidence="1" type="ORF">J2S55_007515</name>
</gene>
<sequence>MPMGAAQFDHHRLENSALSVPNDNPETAKVLAILALAAAVNRLAEAHEEANS</sequence>
<comment type="caution">
    <text evidence="1">The sequence shown here is derived from an EMBL/GenBank/DDBJ whole genome shotgun (WGS) entry which is preliminary data.</text>
</comment>
<keyword evidence="2" id="KW-1185">Reference proteome</keyword>
<evidence type="ECO:0000313" key="1">
    <source>
        <dbReference type="EMBL" id="MDP9868249.1"/>
    </source>
</evidence>
<reference evidence="1 2" key="1">
    <citation type="submission" date="2023-07" db="EMBL/GenBank/DDBJ databases">
        <title>Sequencing the genomes of 1000 actinobacteria strains.</title>
        <authorList>
            <person name="Klenk H.-P."/>
        </authorList>
    </citation>
    <scope>NUCLEOTIDE SEQUENCE [LARGE SCALE GENOMIC DNA]</scope>
    <source>
        <strain evidence="1 2">DSM 44109</strain>
    </source>
</reference>
<dbReference type="Proteomes" id="UP001230426">
    <property type="component" value="Unassembled WGS sequence"/>
</dbReference>
<dbReference type="EMBL" id="JAUSRB010000002">
    <property type="protein sequence ID" value="MDP9868249.1"/>
    <property type="molecule type" value="Genomic_DNA"/>
</dbReference>
<name>A0ABT9RHP1_9ACTN</name>
<protein>
    <submittedName>
        <fullName evidence="1">Uncharacterized protein</fullName>
    </submittedName>
</protein>
<dbReference type="RefSeq" id="WP_306870901.1">
    <property type="nucleotide sequence ID" value="NZ_JAUSRB010000002.1"/>
</dbReference>
<organism evidence="1 2">
    <name type="scientific">Streptosporangium brasiliense</name>
    <dbReference type="NCBI Taxonomy" id="47480"/>
    <lineage>
        <taxon>Bacteria</taxon>
        <taxon>Bacillati</taxon>
        <taxon>Actinomycetota</taxon>
        <taxon>Actinomycetes</taxon>
        <taxon>Streptosporangiales</taxon>
        <taxon>Streptosporangiaceae</taxon>
        <taxon>Streptosporangium</taxon>
    </lineage>
</organism>
<accession>A0ABT9RHP1</accession>
<evidence type="ECO:0000313" key="2">
    <source>
        <dbReference type="Proteomes" id="UP001230426"/>
    </source>
</evidence>